<dbReference type="EMBL" id="JACHIT010000002">
    <property type="protein sequence ID" value="MBB5916831.1"/>
    <property type="molecule type" value="Genomic_DNA"/>
</dbReference>
<evidence type="ECO:0000313" key="4">
    <source>
        <dbReference type="Proteomes" id="UP000540412"/>
    </source>
</evidence>
<name>A0A7W9UKT5_9NOCA</name>
<evidence type="ECO:0000313" key="3">
    <source>
        <dbReference type="EMBL" id="MBB5916831.1"/>
    </source>
</evidence>
<dbReference type="AlphaFoldDB" id="A0A7W9UKT5"/>
<evidence type="ECO:0000256" key="2">
    <source>
        <dbReference type="SAM" id="Phobius"/>
    </source>
</evidence>
<dbReference type="Proteomes" id="UP000540412">
    <property type="component" value="Unassembled WGS sequence"/>
</dbReference>
<keyword evidence="2" id="KW-0812">Transmembrane</keyword>
<proteinExistence type="predicted"/>
<accession>A0A7W9UKT5</accession>
<gene>
    <name evidence="3" type="ORF">BJY24_005743</name>
</gene>
<organism evidence="3 4">
    <name type="scientific">Nocardia transvalensis</name>
    <dbReference type="NCBI Taxonomy" id="37333"/>
    <lineage>
        <taxon>Bacteria</taxon>
        <taxon>Bacillati</taxon>
        <taxon>Actinomycetota</taxon>
        <taxon>Actinomycetes</taxon>
        <taxon>Mycobacteriales</taxon>
        <taxon>Nocardiaceae</taxon>
        <taxon>Nocardia</taxon>
    </lineage>
</organism>
<reference evidence="3 4" key="1">
    <citation type="submission" date="2020-08" db="EMBL/GenBank/DDBJ databases">
        <title>Sequencing the genomes of 1000 actinobacteria strains.</title>
        <authorList>
            <person name="Klenk H.-P."/>
        </authorList>
    </citation>
    <scope>NUCLEOTIDE SEQUENCE [LARGE SCALE GENOMIC DNA]</scope>
    <source>
        <strain evidence="3 4">DSM 43582</strain>
    </source>
</reference>
<dbReference type="RefSeq" id="WP_040751798.1">
    <property type="nucleotide sequence ID" value="NZ_JACHIT010000002.1"/>
</dbReference>
<feature type="region of interest" description="Disordered" evidence="1">
    <location>
        <begin position="1"/>
        <end position="35"/>
    </location>
</feature>
<protein>
    <submittedName>
        <fullName evidence="3">Uncharacterized protein</fullName>
    </submittedName>
</protein>
<feature type="transmembrane region" description="Helical" evidence="2">
    <location>
        <begin position="75"/>
        <end position="99"/>
    </location>
</feature>
<keyword evidence="2" id="KW-1133">Transmembrane helix</keyword>
<evidence type="ECO:0000256" key="1">
    <source>
        <dbReference type="SAM" id="MobiDB-lite"/>
    </source>
</evidence>
<sequence length="228" mass="24705">MTGTDDPAPERANTPAGPAAEPRTAEPGGGPVTPLDDGPVYEARFGFTPKGVVLIVFSVAFVVLAVVFPEFPHRVATIVFMSVAAVAMTAICLSGWLGLRVDRTGVTLGRPMTRYRDTDGGVPWDDIAAVVLYTQRLPSGTQQSYIAVRRHPHAATDLYWVSRAVSRVAIPGVAPELVAASRAIVAWRLDHDRLTAAVGHWAPHVPVLDHRRVSRWGTAARFFLGRRR</sequence>
<keyword evidence="4" id="KW-1185">Reference proteome</keyword>
<feature type="transmembrane region" description="Helical" evidence="2">
    <location>
        <begin position="51"/>
        <end position="69"/>
    </location>
</feature>
<comment type="caution">
    <text evidence="3">The sequence shown here is derived from an EMBL/GenBank/DDBJ whole genome shotgun (WGS) entry which is preliminary data.</text>
</comment>
<keyword evidence="2" id="KW-0472">Membrane</keyword>